<reference evidence="3" key="1">
    <citation type="submission" date="2019-04" db="EMBL/GenBank/DDBJ databases">
        <title>Genome sequence of Pseudomonas putida 1290, an auxin catabolizing strain.</title>
        <authorList>
            <person name="Laird T.S."/>
            <person name="Leveau J.H.J."/>
        </authorList>
    </citation>
    <scope>NUCLEOTIDE SEQUENCE [LARGE SCALE GENOMIC DNA]</scope>
    <source>
        <strain evidence="3">1290</strain>
    </source>
</reference>
<accession>A0A4D6XFM7</accession>
<dbReference type="RefSeq" id="WP_136916587.1">
    <property type="nucleotide sequence ID" value="NZ_CP039371.1"/>
</dbReference>
<keyword evidence="1" id="KW-0732">Signal</keyword>
<evidence type="ECO:0000256" key="1">
    <source>
        <dbReference type="SAM" id="SignalP"/>
    </source>
</evidence>
<evidence type="ECO:0000313" key="2">
    <source>
        <dbReference type="EMBL" id="QCI14593.1"/>
    </source>
</evidence>
<dbReference type="EMBL" id="CP039371">
    <property type="protein sequence ID" value="QCI14593.1"/>
    <property type="molecule type" value="Genomic_DNA"/>
</dbReference>
<gene>
    <name evidence="2" type="ORF">E6B08_25980</name>
</gene>
<name>A0A4D6XFM7_PSEPU</name>
<dbReference type="Proteomes" id="UP000298551">
    <property type="component" value="Chromosome"/>
</dbReference>
<evidence type="ECO:0000313" key="3">
    <source>
        <dbReference type="Proteomes" id="UP000298551"/>
    </source>
</evidence>
<protein>
    <submittedName>
        <fullName evidence="2">Uncharacterized protein</fullName>
    </submittedName>
</protein>
<proteinExistence type="predicted"/>
<dbReference type="AlphaFoldDB" id="A0A4D6XFM7"/>
<feature type="chain" id="PRO_5020227261" evidence="1">
    <location>
        <begin position="21"/>
        <end position="103"/>
    </location>
</feature>
<dbReference type="OrthoDB" id="8720220at2"/>
<organism evidence="2 3">
    <name type="scientific">Pseudomonas putida</name>
    <name type="common">Arthrobacter siderocapsulatus</name>
    <dbReference type="NCBI Taxonomy" id="303"/>
    <lineage>
        <taxon>Bacteria</taxon>
        <taxon>Pseudomonadati</taxon>
        <taxon>Pseudomonadota</taxon>
        <taxon>Gammaproteobacteria</taxon>
        <taxon>Pseudomonadales</taxon>
        <taxon>Pseudomonadaceae</taxon>
        <taxon>Pseudomonas</taxon>
    </lineage>
</organism>
<feature type="signal peptide" evidence="1">
    <location>
        <begin position="1"/>
        <end position="20"/>
    </location>
</feature>
<sequence>MKFLSTLLISYALFSGVAQASSSQAWDDYRKKVVDACLHASQLKAPYVLSKLAEFDDQVGISALLIEGMYPQKHMNGQRGTELCLYNREKAVASVSEWNPGVK</sequence>